<dbReference type="Pfam" id="PF13336">
    <property type="entry name" value="AcetylCoA_hyd_C"/>
    <property type="match status" value="1"/>
</dbReference>
<dbReference type="PANTHER" id="PTHR21432:SF20">
    <property type="entry name" value="ACETYL-COA HYDROLASE"/>
    <property type="match status" value="1"/>
</dbReference>
<reference evidence="6" key="1">
    <citation type="journal article" date="2019" name="Int. J. Syst. Evol. Microbiol.">
        <title>The Global Catalogue of Microorganisms (GCM) 10K type strain sequencing project: providing services to taxonomists for standard genome sequencing and annotation.</title>
        <authorList>
            <consortium name="The Broad Institute Genomics Platform"/>
            <consortium name="The Broad Institute Genome Sequencing Center for Infectious Disease"/>
            <person name="Wu L."/>
            <person name="Ma J."/>
        </authorList>
    </citation>
    <scope>NUCLEOTIDE SEQUENCE [LARGE SCALE GENOMIC DNA]</scope>
    <source>
        <strain evidence="6">TISTR 1535</strain>
    </source>
</reference>
<dbReference type="Gene3D" id="3.30.750.70">
    <property type="entry name" value="4-hydroxybutyrate coenzyme like domains"/>
    <property type="match status" value="1"/>
</dbReference>
<comment type="caution">
    <text evidence="5">The sequence shown here is derived from an EMBL/GenBank/DDBJ whole genome shotgun (WGS) entry which is preliminary data.</text>
</comment>
<accession>A0ABW5V732</accession>
<comment type="similarity">
    <text evidence="1">Belongs to the acetyl-CoA hydrolase/transferase family.</text>
</comment>
<proteinExistence type="inferred from homology"/>
<dbReference type="Gene3D" id="3.40.1080.20">
    <property type="entry name" value="Acetyl-CoA hydrolase/transferase C-terminal domain"/>
    <property type="match status" value="1"/>
</dbReference>
<organism evidence="5 6">
    <name type="scientific">Lentibacillus juripiscarius</name>
    <dbReference type="NCBI Taxonomy" id="257446"/>
    <lineage>
        <taxon>Bacteria</taxon>
        <taxon>Bacillati</taxon>
        <taxon>Bacillota</taxon>
        <taxon>Bacilli</taxon>
        <taxon>Bacillales</taxon>
        <taxon>Bacillaceae</taxon>
        <taxon>Lentibacillus</taxon>
    </lineage>
</organism>
<evidence type="ECO:0000313" key="5">
    <source>
        <dbReference type="EMBL" id="MFD2761285.1"/>
    </source>
</evidence>
<dbReference type="PANTHER" id="PTHR21432">
    <property type="entry name" value="ACETYL-COA HYDROLASE-RELATED"/>
    <property type="match status" value="1"/>
</dbReference>
<protein>
    <submittedName>
        <fullName evidence="5">Acetyl-CoA hydrolase/transferase family protein</fullName>
    </submittedName>
</protein>
<dbReference type="InterPro" id="IPR003702">
    <property type="entry name" value="ActCoA_hydro_N"/>
</dbReference>
<evidence type="ECO:0000256" key="2">
    <source>
        <dbReference type="ARBA" id="ARBA00022679"/>
    </source>
</evidence>
<evidence type="ECO:0000259" key="3">
    <source>
        <dbReference type="Pfam" id="PF02550"/>
    </source>
</evidence>
<keyword evidence="2" id="KW-0808">Transferase</keyword>
<evidence type="ECO:0000313" key="6">
    <source>
        <dbReference type="Proteomes" id="UP001597502"/>
    </source>
</evidence>
<feature type="domain" description="Acetyl-CoA hydrolase/transferase N-terminal" evidence="3">
    <location>
        <begin position="35"/>
        <end position="175"/>
    </location>
</feature>
<sequence length="427" mass="47491">MNLAQLYREKHHTKEEALTFIQPESDIITPILAGEPYALMKQLETYEGLEGNRLFQMFSTRDVLDVNPEKLKITSMFMGAAERKAFQEGKIDLLPNHFSDLPKILQQTARKPVVMAVASPMDENGYFSLGTNADHIIAMLPYAETILLEVNEYMPRTYGENQIHISDITALIEHHQPIPEAPAAPPQSGKDKLIGEHVASLIKNRDTLQIGYGSIPNAIMDNLKDYRNLSIHTEMIPEKVIALYDSGAVTNENNPFKKGKMTATFAYGSQNLYDFLHENQDIYMLPVNKTNHVGRLQDADSLVTVNAGVEVDFLGQVNSEMVGGTYWSSTGGQSDFQVASRLSEGGRGVICLHSTAKGDSISKIVPALNPGTPVSTSKNDVDYIATEYGIARLRGKTIRERTKALIDIAHPKFRDELTFEAERMGYL</sequence>
<dbReference type="RefSeq" id="WP_382393635.1">
    <property type="nucleotide sequence ID" value="NZ_JBHUNA010000021.1"/>
</dbReference>
<dbReference type="InterPro" id="IPR046433">
    <property type="entry name" value="ActCoA_hydro"/>
</dbReference>
<name>A0ABW5V732_9BACI</name>
<dbReference type="SUPFAM" id="SSF100950">
    <property type="entry name" value="NagB/RpiA/CoA transferase-like"/>
    <property type="match status" value="2"/>
</dbReference>
<dbReference type="InterPro" id="IPR037171">
    <property type="entry name" value="NagB/RpiA_transferase-like"/>
</dbReference>
<evidence type="ECO:0000256" key="1">
    <source>
        <dbReference type="ARBA" id="ARBA00009632"/>
    </source>
</evidence>
<keyword evidence="6" id="KW-1185">Reference proteome</keyword>
<evidence type="ECO:0000259" key="4">
    <source>
        <dbReference type="Pfam" id="PF13336"/>
    </source>
</evidence>
<dbReference type="InterPro" id="IPR038460">
    <property type="entry name" value="AcetylCoA_hyd_C_sf"/>
</dbReference>
<feature type="domain" description="Acetyl-CoA hydrolase/transferase C-terminal" evidence="4">
    <location>
        <begin position="268"/>
        <end position="421"/>
    </location>
</feature>
<gene>
    <name evidence="5" type="ORF">ACFSUO_09910</name>
</gene>
<keyword evidence="5" id="KW-0378">Hydrolase</keyword>
<dbReference type="EMBL" id="JBHUNA010000021">
    <property type="protein sequence ID" value="MFD2761285.1"/>
    <property type="molecule type" value="Genomic_DNA"/>
</dbReference>
<dbReference type="Pfam" id="PF02550">
    <property type="entry name" value="AcetylCoA_hydro"/>
    <property type="match status" value="1"/>
</dbReference>
<dbReference type="InterPro" id="IPR026888">
    <property type="entry name" value="AcetylCoA_hyd_C"/>
</dbReference>
<dbReference type="GO" id="GO:0016787">
    <property type="term" value="F:hydrolase activity"/>
    <property type="evidence" value="ECO:0007669"/>
    <property type="project" value="UniProtKB-KW"/>
</dbReference>
<dbReference type="Proteomes" id="UP001597502">
    <property type="component" value="Unassembled WGS sequence"/>
</dbReference>
<dbReference type="Gene3D" id="3.40.1080.10">
    <property type="entry name" value="Glutaconate Coenzyme A-transferase"/>
    <property type="match status" value="1"/>
</dbReference>